<dbReference type="RefSeq" id="WP_141628851.1">
    <property type="nucleotide sequence ID" value="NZ_VHIR01000007.1"/>
</dbReference>
<dbReference type="AlphaFoldDB" id="A0A540R772"/>
<sequence length="61" mass="6802">MSLIILAPLAPIIAYIAAGLWVTRGESYEESRKREMWDVLEMNGDSPLAISLLSHAERMGQ</sequence>
<evidence type="ECO:0000313" key="1">
    <source>
        <dbReference type="EMBL" id="TQE43590.1"/>
    </source>
</evidence>
<evidence type="ECO:0000313" key="2">
    <source>
        <dbReference type="Proteomes" id="UP000318080"/>
    </source>
</evidence>
<keyword evidence="2" id="KW-1185">Reference proteome</keyword>
<accession>A0A540R772</accession>
<gene>
    <name evidence="1" type="ORF">EJK80_06165</name>
</gene>
<reference evidence="1 2" key="1">
    <citation type="submission" date="2019-06" db="EMBL/GenBank/DDBJ databases">
        <title>Draft genome of C. phoceense Strain 272.</title>
        <authorList>
            <person name="Pacheco L.G.C."/>
            <person name="Barberis C.M."/>
            <person name="Almuzara M.N."/>
            <person name="Traglia G.M."/>
            <person name="Santos C.S."/>
            <person name="Rocha D.J.P.G."/>
            <person name="Aguiar E.R.G.R."/>
            <person name="Vay C.A."/>
        </authorList>
    </citation>
    <scope>NUCLEOTIDE SEQUENCE [LARGE SCALE GENOMIC DNA]</scope>
    <source>
        <strain evidence="1 2">272</strain>
    </source>
</reference>
<name>A0A540R772_9CORY</name>
<protein>
    <submittedName>
        <fullName evidence="1">Uncharacterized protein</fullName>
    </submittedName>
</protein>
<comment type="caution">
    <text evidence="1">The sequence shown here is derived from an EMBL/GenBank/DDBJ whole genome shotgun (WGS) entry which is preliminary data.</text>
</comment>
<proteinExistence type="predicted"/>
<dbReference type="EMBL" id="VHIR01000007">
    <property type="protein sequence ID" value="TQE43590.1"/>
    <property type="molecule type" value="Genomic_DNA"/>
</dbReference>
<dbReference type="Proteomes" id="UP000318080">
    <property type="component" value="Unassembled WGS sequence"/>
</dbReference>
<organism evidence="1 2">
    <name type="scientific">Corynebacterium phoceense</name>
    <dbReference type="NCBI Taxonomy" id="1686286"/>
    <lineage>
        <taxon>Bacteria</taxon>
        <taxon>Bacillati</taxon>
        <taxon>Actinomycetota</taxon>
        <taxon>Actinomycetes</taxon>
        <taxon>Mycobacteriales</taxon>
        <taxon>Corynebacteriaceae</taxon>
        <taxon>Corynebacterium</taxon>
    </lineage>
</organism>